<dbReference type="PANTHER" id="PTHR35894">
    <property type="entry name" value="GENERAL SECRETION PATHWAY PROTEIN A-RELATED"/>
    <property type="match status" value="1"/>
</dbReference>
<dbReference type="CDD" id="cd00009">
    <property type="entry name" value="AAA"/>
    <property type="match status" value="1"/>
</dbReference>
<dbReference type="SMART" id="SM00382">
    <property type="entry name" value="AAA"/>
    <property type="match status" value="1"/>
</dbReference>
<dbReference type="OrthoDB" id="9783370at2"/>
<dbReference type="Pfam" id="PF13401">
    <property type="entry name" value="AAA_22"/>
    <property type="match status" value="1"/>
</dbReference>
<dbReference type="EMBL" id="CP036274">
    <property type="protein sequence ID" value="QDU31201.1"/>
    <property type="molecule type" value="Genomic_DNA"/>
</dbReference>
<dbReference type="InterPro" id="IPR049945">
    <property type="entry name" value="AAA_22"/>
</dbReference>
<dbReference type="SUPFAM" id="SSF52540">
    <property type="entry name" value="P-loop containing nucleoside triphosphate hydrolases"/>
    <property type="match status" value="1"/>
</dbReference>
<feature type="domain" description="AAA+ ATPase" evidence="1">
    <location>
        <begin position="42"/>
        <end position="194"/>
    </location>
</feature>
<organism evidence="2 3">
    <name type="scientific">Anatilimnocola aggregata</name>
    <dbReference type="NCBI Taxonomy" id="2528021"/>
    <lineage>
        <taxon>Bacteria</taxon>
        <taxon>Pseudomonadati</taxon>
        <taxon>Planctomycetota</taxon>
        <taxon>Planctomycetia</taxon>
        <taxon>Pirellulales</taxon>
        <taxon>Pirellulaceae</taxon>
        <taxon>Anatilimnocola</taxon>
    </lineage>
</organism>
<evidence type="ECO:0000313" key="2">
    <source>
        <dbReference type="EMBL" id="QDU31201.1"/>
    </source>
</evidence>
<keyword evidence="3" id="KW-1185">Reference proteome</keyword>
<evidence type="ECO:0000259" key="1">
    <source>
        <dbReference type="SMART" id="SM00382"/>
    </source>
</evidence>
<dbReference type="InterPro" id="IPR003593">
    <property type="entry name" value="AAA+_ATPase"/>
</dbReference>
<dbReference type="PANTHER" id="PTHR35894:SF1">
    <property type="entry name" value="PHOSPHORIBULOKINASE _ URIDINE KINASE FAMILY"/>
    <property type="match status" value="1"/>
</dbReference>
<reference evidence="2 3" key="1">
    <citation type="submission" date="2019-02" db="EMBL/GenBank/DDBJ databases">
        <title>Deep-cultivation of Planctomycetes and their phenomic and genomic characterization uncovers novel biology.</title>
        <authorList>
            <person name="Wiegand S."/>
            <person name="Jogler M."/>
            <person name="Boedeker C."/>
            <person name="Pinto D."/>
            <person name="Vollmers J."/>
            <person name="Rivas-Marin E."/>
            <person name="Kohn T."/>
            <person name="Peeters S.H."/>
            <person name="Heuer A."/>
            <person name="Rast P."/>
            <person name="Oberbeckmann S."/>
            <person name="Bunk B."/>
            <person name="Jeske O."/>
            <person name="Meyerdierks A."/>
            <person name="Storesund J.E."/>
            <person name="Kallscheuer N."/>
            <person name="Luecker S."/>
            <person name="Lage O.M."/>
            <person name="Pohl T."/>
            <person name="Merkel B.J."/>
            <person name="Hornburger P."/>
            <person name="Mueller R.-W."/>
            <person name="Bruemmer F."/>
            <person name="Labrenz M."/>
            <person name="Spormann A.M."/>
            <person name="Op den Camp H."/>
            <person name="Overmann J."/>
            <person name="Amann R."/>
            <person name="Jetten M.S.M."/>
            <person name="Mascher T."/>
            <person name="Medema M.H."/>
            <person name="Devos D.P."/>
            <person name="Kaster A.-K."/>
            <person name="Ovreas L."/>
            <person name="Rohde M."/>
            <person name="Galperin M.Y."/>
            <person name="Jogler C."/>
        </authorList>
    </citation>
    <scope>NUCLEOTIDE SEQUENCE [LARGE SCALE GENOMIC DNA]</scope>
    <source>
        <strain evidence="2 3">ETA_A8</strain>
    </source>
</reference>
<accession>A0A517YLW1</accession>
<gene>
    <name evidence="2" type="ORF">ETAA8_63540</name>
</gene>
<evidence type="ECO:0000313" key="3">
    <source>
        <dbReference type="Proteomes" id="UP000315017"/>
    </source>
</evidence>
<dbReference type="RefSeq" id="WP_145097927.1">
    <property type="nucleotide sequence ID" value="NZ_CP036274.1"/>
</dbReference>
<name>A0A517YLW1_9BACT</name>
<dbReference type="InterPro" id="IPR027417">
    <property type="entry name" value="P-loop_NTPase"/>
</dbReference>
<proteinExistence type="predicted"/>
<protein>
    <submittedName>
        <fullName evidence="2">ATPase family associated with various cellular activities (AAA)</fullName>
    </submittedName>
</protein>
<dbReference type="AlphaFoldDB" id="A0A517YLW1"/>
<dbReference type="Proteomes" id="UP000315017">
    <property type="component" value="Chromosome"/>
</dbReference>
<dbReference type="KEGG" id="aagg:ETAA8_63540"/>
<dbReference type="Gene3D" id="3.40.50.300">
    <property type="entry name" value="P-loop containing nucleotide triphosphate hydrolases"/>
    <property type="match status" value="1"/>
</dbReference>
<sequence>MYEAHWQLNARPFDHTADARFYYPGESQQGALLKLRYAVEMRQPAALLAGPAGVGKTTLIQTLLRQCGEGLTPRLNIVFPQLPGDQLLIYLAGQLNEVSSQTAETLEQSLRRIETVLGENARAGKHALVIIDEAHLLAANGGLETVRLLLNLQYAGRPVATLLLIGQTGLLVAIERTPNLEERFAVKCLLRRLTQTETMAYVQHRLLAAGVERQIFSDDALEAIHQHSLGVPRRVNRLCDLALLVGFAEEATTIDAAQIDAISEELLTSSAE</sequence>
<dbReference type="InterPro" id="IPR052026">
    <property type="entry name" value="ExeA_AAA_ATPase_DNA-bind"/>
</dbReference>
<dbReference type="GO" id="GO:0016887">
    <property type="term" value="F:ATP hydrolysis activity"/>
    <property type="evidence" value="ECO:0007669"/>
    <property type="project" value="InterPro"/>
</dbReference>